<dbReference type="GO" id="GO:0016787">
    <property type="term" value="F:hydrolase activity"/>
    <property type="evidence" value="ECO:0007669"/>
    <property type="project" value="UniProtKB-KW"/>
</dbReference>
<dbReference type="Pfam" id="PF08378">
    <property type="entry name" value="NERD"/>
    <property type="match status" value="1"/>
</dbReference>
<feature type="domain" description="NERD" evidence="6">
    <location>
        <begin position="21"/>
        <end position="120"/>
    </location>
</feature>
<dbReference type="InterPro" id="IPR011528">
    <property type="entry name" value="NERD"/>
</dbReference>
<keyword evidence="3 7" id="KW-0347">Helicase</keyword>
<keyword evidence="4" id="KW-0067">ATP-binding</keyword>
<dbReference type="Pfam" id="PF00580">
    <property type="entry name" value="UvrD-helicase"/>
    <property type="match status" value="1"/>
</dbReference>
<dbReference type="InterPro" id="IPR027417">
    <property type="entry name" value="P-loop_NTPase"/>
</dbReference>
<dbReference type="SUPFAM" id="SSF52540">
    <property type="entry name" value="P-loop containing nucleoside triphosphate hydrolases"/>
    <property type="match status" value="1"/>
</dbReference>
<gene>
    <name evidence="7" type="ORF">E3U44_04425</name>
</gene>
<protein>
    <submittedName>
        <fullName evidence="7">DNA helicase</fullName>
    </submittedName>
</protein>
<evidence type="ECO:0000256" key="1">
    <source>
        <dbReference type="ARBA" id="ARBA00022741"/>
    </source>
</evidence>
<evidence type="ECO:0000313" key="8">
    <source>
        <dbReference type="Proteomes" id="UP000294325"/>
    </source>
</evidence>
<dbReference type="RefSeq" id="WP_134356852.1">
    <property type="nucleotide sequence ID" value="NZ_CP038033.1"/>
</dbReference>
<feature type="domain" description="UvrD-like helicase ATP-binding" evidence="5">
    <location>
        <begin position="352"/>
        <end position="397"/>
    </location>
</feature>
<dbReference type="InterPro" id="IPR000212">
    <property type="entry name" value="DNA_helicase_UvrD/REP"/>
</dbReference>
<dbReference type="Proteomes" id="UP000294325">
    <property type="component" value="Chromosome"/>
</dbReference>
<dbReference type="EMBL" id="CP038033">
    <property type="protein sequence ID" value="QBQ53842.1"/>
    <property type="molecule type" value="Genomic_DNA"/>
</dbReference>
<keyword evidence="1" id="KW-0547">Nucleotide-binding</keyword>
<proteinExistence type="predicted"/>
<keyword evidence="2" id="KW-0378">Hydrolase</keyword>
<evidence type="ECO:0000259" key="6">
    <source>
        <dbReference type="Pfam" id="PF08378"/>
    </source>
</evidence>
<dbReference type="KEGG" id="nwr:E3U44_04425"/>
<keyword evidence="8" id="KW-1185">Reference proteome</keyword>
<reference evidence="7 8" key="1">
    <citation type="submission" date="2019-03" db="EMBL/GenBank/DDBJ databases">
        <title>The genome sequence of Nitrosococcus wardiae strain D1FHST reveals the archetypal metabolic capacity of ammonia-oxidizing Gammaproteobacteria.</title>
        <authorList>
            <person name="Wang L."/>
            <person name="Lim C.K."/>
            <person name="Hanson T.E."/>
            <person name="Dang H."/>
            <person name="Klotz M.G."/>
        </authorList>
    </citation>
    <scope>NUCLEOTIDE SEQUENCE [LARGE SCALE GENOMIC DNA]</scope>
    <source>
        <strain evidence="7 8">D1FHS</strain>
    </source>
</reference>
<evidence type="ECO:0000256" key="4">
    <source>
        <dbReference type="ARBA" id="ARBA00022840"/>
    </source>
</evidence>
<evidence type="ECO:0000259" key="5">
    <source>
        <dbReference type="Pfam" id="PF00580"/>
    </source>
</evidence>
<organism evidence="7 8">
    <name type="scientific">Nitrosococcus wardiae</name>
    <dbReference type="NCBI Taxonomy" id="1814290"/>
    <lineage>
        <taxon>Bacteria</taxon>
        <taxon>Pseudomonadati</taxon>
        <taxon>Pseudomonadota</taxon>
        <taxon>Gammaproteobacteria</taxon>
        <taxon>Chromatiales</taxon>
        <taxon>Chromatiaceae</taxon>
        <taxon>Nitrosococcus</taxon>
    </lineage>
</organism>
<accession>A0A4P7BZ96</accession>
<dbReference type="Gene3D" id="3.40.50.300">
    <property type="entry name" value="P-loop containing nucleotide triphosphate hydrolases"/>
    <property type="match status" value="1"/>
</dbReference>
<sequence length="620" mass="70849">MPRFISPPLNQFDKLRQPLTDGERIVFELFNAHLPIEWEIYIQPHLNGLRPDFVLLHPKVGVAVFEVKDWDLRAMKYEVKERTGKSPVLIAEKDGKHFSLQNENPIEKVYRYKQEIHELYCPRIDGKAGFAAITAGVIFPFAADGSIKNLFSNSLRYRGMDQWPQYNPVTGADSVQSRNILAVFPECVRKHSKFMSNDLAKDLRNWLVEPDFAATQRQPLELDRIQLSFVKTRTKSGYRRIKGPAGSGKSLILAARAAELLGEGKNVLVVTFNITLLHYLMDIAVRWPQSRGKTRKDITWLNFHFWCKRVCQENDCEEEYKNLWSEDKNKHKVLSVDLPDLVASILDDPHCTANSYDAVLVDEGQDFMPPWWNVLRKVCKKDGEMLLVADATQDIYGTANSWTDEAMIGAGFPGGRWAELKISYRLPTLALEYCRKFAEQFLPKETVDLPVSEQSELNLYPCTLKWVHTKMELVAQVCREELFALAVDAEPDLVSIPDITFLSDTHKRGIGVICELGAKGVKSCHTFSEDTRESRRKKMGFYMGDARIKATTLHSFKGWESRAIVIFIGRSIEKKSLALIYTGLTRLKRHTEGSYLTIISCAEDLIPYGKAWPKYVEKMA</sequence>
<evidence type="ECO:0000313" key="7">
    <source>
        <dbReference type="EMBL" id="QBQ53842.1"/>
    </source>
</evidence>
<dbReference type="GO" id="GO:0005524">
    <property type="term" value="F:ATP binding"/>
    <property type="evidence" value="ECO:0007669"/>
    <property type="project" value="UniProtKB-KW"/>
</dbReference>
<dbReference type="GO" id="GO:0003677">
    <property type="term" value="F:DNA binding"/>
    <property type="evidence" value="ECO:0007669"/>
    <property type="project" value="InterPro"/>
</dbReference>
<dbReference type="OrthoDB" id="7066673at2"/>
<evidence type="ECO:0000256" key="3">
    <source>
        <dbReference type="ARBA" id="ARBA00022806"/>
    </source>
</evidence>
<dbReference type="GO" id="GO:0003678">
    <property type="term" value="F:DNA helicase activity"/>
    <property type="evidence" value="ECO:0007669"/>
    <property type="project" value="InterPro"/>
</dbReference>
<name>A0A4P7BZ96_9GAMM</name>
<dbReference type="AlphaFoldDB" id="A0A4P7BZ96"/>
<dbReference type="PANTHER" id="PTHR11070">
    <property type="entry name" value="UVRD / RECB / PCRA DNA HELICASE FAMILY MEMBER"/>
    <property type="match status" value="1"/>
</dbReference>
<dbReference type="InterPro" id="IPR014016">
    <property type="entry name" value="UvrD-like_ATP-bd"/>
</dbReference>
<evidence type="ECO:0000256" key="2">
    <source>
        <dbReference type="ARBA" id="ARBA00022801"/>
    </source>
</evidence>